<dbReference type="GeneID" id="63740029"/>
<dbReference type="EMBL" id="AZHE01000014">
    <property type="protein sequence ID" value="KHN96631.1"/>
    <property type="molecule type" value="Genomic_DNA"/>
</dbReference>
<sequence>MHRGSVGRSTRTGSRRVRERDMRPNNTVWAGTGTRGSRVLSWGGGLAGQWAPRGEATASHGAVLGRAVRLRATYMDSAVALDPTSPPVTPHAAR</sequence>
<dbReference type="Proteomes" id="UP000030816">
    <property type="component" value="Unassembled WGS sequence"/>
</dbReference>
<dbReference type="RefSeq" id="XP_040677697.1">
    <property type="nucleotide sequence ID" value="XM_040824372.1"/>
</dbReference>
<reference evidence="2 3" key="1">
    <citation type="journal article" date="2014" name="Proc. Natl. Acad. Sci. U.S.A.">
        <title>Trajectory and genomic determinants of fungal-pathogen speciation and host adaptation.</title>
        <authorList>
            <person name="Hu X."/>
            <person name="Xiao G."/>
            <person name="Zheng P."/>
            <person name="Shang Y."/>
            <person name="Su Y."/>
            <person name="Zhang X."/>
            <person name="Liu X."/>
            <person name="Zhan S."/>
            <person name="St Leger R.J."/>
            <person name="Wang C."/>
        </authorList>
    </citation>
    <scope>NUCLEOTIDE SEQUENCE [LARGE SCALE GENOMIC DNA]</scope>
    <source>
        <strain evidence="2 3">ARSEF 1941</strain>
    </source>
</reference>
<evidence type="ECO:0000313" key="2">
    <source>
        <dbReference type="EMBL" id="KHN96631.1"/>
    </source>
</evidence>
<keyword evidence="3" id="KW-1185">Reference proteome</keyword>
<dbReference type="HOGENOM" id="CLU_2386630_0_0_1"/>
<evidence type="ECO:0000313" key="3">
    <source>
        <dbReference type="Proteomes" id="UP000030816"/>
    </source>
</evidence>
<protein>
    <submittedName>
        <fullName evidence="2">Uncharacterized protein</fullName>
    </submittedName>
</protein>
<proteinExistence type="predicted"/>
<dbReference type="AlphaFoldDB" id="A0A0B2WKP5"/>
<evidence type="ECO:0000256" key="1">
    <source>
        <dbReference type="SAM" id="MobiDB-lite"/>
    </source>
</evidence>
<accession>A0A0B2WKP5</accession>
<feature type="compositionally biased region" description="Low complexity" evidence="1">
    <location>
        <begin position="1"/>
        <end position="12"/>
    </location>
</feature>
<name>A0A0B2WKP5_METAS</name>
<gene>
    <name evidence="2" type="ORF">MAM_05574</name>
</gene>
<feature type="region of interest" description="Disordered" evidence="1">
    <location>
        <begin position="1"/>
        <end position="35"/>
    </location>
</feature>
<organism evidence="2 3">
    <name type="scientific">Metarhizium album (strain ARSEF 1941)</name>
    <dbReference type="NCBI Taxonomy" id="1081103"/>
    <lineage>
        <taxon>Eukaryota</taxon>
        <taxon>Fungi</taxon>
        <taxon>Dikarya</taxon>
        <taxon>Ascomycota</taxon>
        <taxon>Pezizomycotina</taxon>
        <taxon>Sordariomycetes</taxon>
        <taxon>Hypocreomycetidae</taxon>
        <taxon>Hypocreales</taxon>
        <taxon>Clavicipitaceae</taxon>
        <taxon>Metarhizium</taxon>
    </lineage>
</organism>
<comment type="caution">
    <text evidence="2">The sequence shown here is derived from an EMBL/GenBank/DDBJ whole genome shotgun (WGS) entry which is preliminary data.</text>
</comment>